<evidence type="ECO:0000313" key="1">
    <source>
        <dbReference type="EMBL" id="AXJ00746.1"/>
    </source>
</evidence>
<sequence>MLRKPRFIYFDIDDTLLDHRSAQRAALLEIHQEFPVLQAASAADLSLVYARHNQRLWQAYSLGQTDRHNLHRSRFADTFAELGLHVSDPLEIGNAYMQAYRRYWRWIPGAEAALQSLSRHYRVGFITNGFSETQKKKIEDFGLQAFSGPLIISEDVGYLKPSPEIFAYAESQAGAEAADILYVGDSLDSDIRGGNAAGWQTAWFTPQAQPEPQVSCEASVSFQTFEELQHHLHFS</sequence>
<organism evidence="1 2">
    <name type="scientific">Cyclonatronum proteinivorum</name>
    <dbReference type="NCBI Taxonomy" id="1457365"/>
    <lineage>
        <taxon>Bacteria</taxon>
        <taxon>Pseudomonadati</taxon>
        <taxon>Balneolota</taxon>
        <taxon>Balneolia</taxon>
        <taxon>Balneolales</taxon>
        <taxon>Cyclonatronaceae</taxon>
        <taxon>Cyclonatronum</taxon>
    </lineage>
</organism>
<dbReference type="GO" id="GO:0008253">
    <property type="term" value="F:5'-nucleotidase activity"/>
    <property type="evidence" value="ECO:0007669"/>
    <property type="project" value="InterPro"/>
</dbReference>
<dbReference type="AlphaFoldDB" id="A0A345UJU4"/>
<dbReference type="EMBL" id="CP027806">
    <property type="protein sequence ID" value="AXJ00746.1"/>
    <property type="molecule type" value="Genomic_DNA"/>
</dbReference>
<dbReference type="Gene3D" id="3.40.50.1000">
    <property type="entry name" value="HAD superfamily/HAD-like"/>
    <property type="match status" value="1"/>
</dbReference>
<dbReference type="PANTHER" id="PTHR47478">
    <property type="match status" value="1"/>
</dbReference>
<dbReference type="KEGG" id="cprv:CYPRO_1490"/>
<name>A0A345UJU4_9BACT</name>
<dbReference type="Gene3D" id="1.10.150.240">
    <property type="entry name" value="Putative phosphatase, domain 2"/>
    <property type="match status" value="1"/>
</dbReference>
<dbReference type="CDD" id="cd04305">
    <property type="entry name" value="HAD_Neu5Ac-Pase_like"/>
    <property type="match status" value="1"/>
</dbReference>
<dbReference type="SFLD" id="SFLDG01129">
    <property type="entry name" value="C1.5:_HAD__Beta-PGM__Phosphata"/>
    <property type="match status" value="1"/>
</dbReference>
<dbReference type="RefSeq" id="WP_114984009.1">
    <property type="nucleotide sequence ID" value="NZ_CP027806.1"/>
</dbReference>
<dbReference type="InterPro" id="IPR052550">
    <property type="entry name" value="Pyrimidine_5'-ntase_YjjG"/>
</dbReference>
<dbReference type="InterPro" id="IPR011951">
    <property type="entry name" value="HAD-SF_hydro_IA_YjjG/PynA"/>
</dbReference>
<dbReference type="Proteomes" id="UP000254808">
    <property type="component" value="Chromosome"/>
</dbReference>
<dbReference type="SFLD" id="SFLDS00003">
    <property type="entry name" value="Haloacid_Dehalogenase"/>
    <property type="match status" value="1"/>
</dbReference>
<protein>
    <submittedName>
        <fullName evidence="1">Putative hydrolase of the HAD superfamily</fullName>
    </submittedName>
</protein>
<dbReference type="SUPFAM" id="SSF56784">
    <property type="entry name" value="HAD-like"/>
    <property type="match status" value="1"/>
</dbReference>
<keyword evidence="1" id="KW-0378">Hydrolase</keyword>
<accession>A0A345UJU4</accession>
<dbReference type="InterPro" id="IPR006439">
    <property type="entry name" value="HAD-SF_hydro_IA"/>
</dbReference>
<dbReference type="InterPro" id="IPR036412">
    <property type="entry name" value="HAD-like_sf"/>
</dbReference>
<dbReference type="PANTHER" id="PTHR47478:SF1">
    <property type="entry name" value="PYRIMIDINE 5'-NUCLEOTIDASE YJJG"/>
    <property type="match status" value="1"/>
</dbReference>
<dbReference type="NCBIfam" id="TIGR01549">
    <property type="entry name" value="HAD-SF-IA-v1"/>
    <property type="match status" value="1"/>
</dbReference>
<dbReference type="InterPro" id="IPR023214">
    <property type="entry name" value="HAD_sf"/>
</dbReference>
<evidence type="ECO:0000313" key="2">
    <source>
        <dbReference type="Proteomes" id="UP000254808"/>
    </source>
</evidence>
<dbReference type="Pfam" id="PF00702">
    <property type="entry name" value="Hydrolase"/>
    <property type="match status" value="1"/>
</dbReference>
<gene>
    <name evidence="1" type="ORF">CYPRO_1490</name>
</gene>
<dbReference type="InterPro" id="IPR023198">
    <property type="entry name" value="PGP-like_dom2"/>
</dbReference>
<dbReference type="NCBIfam" id="TIGR02254">
    <property type="entry name" value="YjjG_YfnB"/>
    <property type="match status" value="1"/>
</dbReference>
<reference evidence="1 2" key="1">
    <citation type="submission" date="2018-03" db="EMBL/GenBank/DDBJ databases">
        <title>Phenotypic and genomic properties of Cyclonatronum proteinivorum gen. nov., sp. nov., a haloalkaliphilic bacteroidete from soda lakes possessing Na+-translocating rhodopsin.</title>
        <authorList>
            <person name="Toshchakov S.V."/>
            <person name="Korzhenkov A."/>
            <person name="Samarov N.I."/>
            <person name="Kublanov I.V."/>
            <person name="Muntyan M.S."/>
            <person name="Sorokin D.Y."/>
        </authorList>
    </citation>
    <scope>NUCLEOTIDE SEQUENCE [LARGE SCALE GENOMIC DNA]</scope>
    <source>
        <strain evidence="1 2">Omega</strain>
    </source>
</reference>
<keyword evidence="2" id="KW-1185">Reference proteome</keyword>
<proteinExistence type="predicted"/>
<dbReference type="OrthoDB" id="9802350at2"/>